<keyword evidence="1" id="KW-0732">Signal</keyword>
<accession>A0A6J4KE96</accession>
<dbReference type="Gene3D" id="3.40.50.1980">
    <property type="entry name" value="Nitrogenase molybdenum iron protein domain"/>
    <property type="match status" value="2"/>
</dbReference>
<name>A0A6J4KE96_9SPHI</name>
<dbReference type="EMBL" id="CADCTQ010000454">
    <property type="protein sequence ID" value="CAA9301744.1"/>
    <property type="molecule type" value="Genomic_DNA"/>
</dbReference>
<evidence type="ECO:0000259" key="2">
    <source>
        <dbReference type="PROSITE" id="PS50983"/>
    </source>
</evidence>
<dbReference type="InterPro" id="IPR054828">
    <property type="entry name" value="Vit_B12_bind_prot"/>
</dbReference>
<dbReference type="AlphaFoldDB" id="A0A6J4KE96"/>
<protein>
    <submittedName>
        <fullName evidence="3">Vitamin B12 ABC transporter, substrate-binding protein BtuF</fullName>
    </submittedName>
</protein>
<dbReference type="PROSITE" id="PS50983">
    <property type="entry name" value="FE_B12_PBP"/>
    <property type="match status" value="1"/>
</dbReference>
<dbReference type="Pfam" id="PF01497">
    <property type="entry name" value="Peripla_BP_2"/>
    <property type="match status" value="1"/>
</dbReference>
<dbReference type="PANTHER" id="PTHR30535:SF34">
    <property type="entry name" value="MOLYBDATE-BINDING PROTEIN MOLA"/>
    <property type="match status" value="1"/>
</dbReference>
<feature type="domain" description="Fe/B12 periplasmic-binding" evidence="2">
    <location>
        <begin position="45"/>
        <end position="295"/>
    </location>
</feature>
<organism evidence="3">
    <name type="scientific">uncultured Cytophagales bacterium</name>
    <dbReference type="NCBI Taxonomy" id="158755"/>
    <lineage>
        <taxon>Bacteria</taxon>
        <taxon>Pseudomonadati</taxon>
        <taxon>Bacteroidota</taxon>
        <taxon>Sphingobacteriia</taxon>
        <taxon>Sphingobacteriales</taxon>
        <taxon>environmental samples</taxon>
    </lineage>
</organism>
<gene>
    <name evidence="3" type="ORF">AVDCRST_MAG56-5581</name>
</gene>
<dbReference type="InterPro" id="IPR050902">
    <property type="entry name" value="ABC_Transporter_SBP"/>
</dbReference>
<dbReference type="InterPro" id="IPR002491">
    <property type="entry name" value="ABC_transptr_periplasmic_BD"/>
</dbReference>
<evidence type="ECO:0000256" key="1">
    <source>
        <dbReference type="ARBA" id="ARBA00022729"/>
    </source>
</evidence>
<evidence type="ECO:0000313" key="3">
    <source>
        <dbReference type="EMBL" id="CAA9301744.1"/>
    </source>
</evidence>
<dbReference type="NCBIfam" id="NF038402">
    <property type="entry name" value="TroA_like"/>
    <property type="match status" value="1"/>
</dbReference>
<reference evidence="3" key="1">
    <citation type="submission" date="2020-02" db="EMBL/GenBank/DDBJ databases">
        <authorList>
            <person name="Meier V. D."/>
        </authorList>
    </citation>
    <scope>NUCLEOTIDE SEQUENCE</scope>
    <source>
        <strain evidence="3">AVDCRST_MAG56</strain>
    </source>
</reference>
<dbReference type="PANTHER" id="PTHR30535">
    <property type="entry name" value="VITAMIN B12-BINDING PROTEIN"/>
    <property type="match status" value="1"/>
</dbReference>
<proteinExistence type="predicted"/>
<sequence length="297" mass="32813">MALFLGILLAAAGCGGNPASHEAVRADTLRDALGRQVRLAGTPRRVMALAPSLTEMLFLVCDSGQIAAVTQNCDYPAAAKRKPVVNSYPVDFEGLLRVKPDLVFAVEGITPLADARRIEDLGIPVYYQQYRTVEDVLRGIETVGTLTGHAEKAGRLADSLRTRRDAIRRETANLPKPKVLAIIWPQDPIYVFGRNTVFSDKLAAAGGVNAVDTVFEAESPALTREYILKINPDVIISDGFAKMDTTFFRQYPELRRVNAYRNRRVYRLSDDLMSRPGPRVVESILEIRNAIHPQPTP</sequence>
<dbReference type="SUPFAM" id="SSF53807">
    <property type="entry name" value="Helical backbone' metal receptor"/>
    <property type="match status" value="1"/>
</dbReference>